<evidence type="ECO:0000313" key="2">
    <source>
        <dbReference type="Proteomes" id="UP000718630"/>
    </source>
</evidence>
<proteinExistence type="predicted"/>
<dbReference type="EMBL" id="JABZFZ010000113">
    <property type="protein sequence ID" value="MBF0939858.1"/>
    <property type="molecule type" value="Genomic_DNA"/>
</dbReference>
<sequence length="150" mass="16388">EPAAALLGSWDEVVDLAADAGIWVEAGQTRQEAAWSLSRQWSGDQDIVEPNAFDLVAAPSGPNAAVIAGWTPFEQEVPTAVAIARRADIANFAHNGATREHVNAAWKDFASLRAQVRRTVGPIQRARRALSLRSVRRNAAEARRRRKERG</sequence>
<name>A0A929QXG1_9ACTO</name>
<reference evidence="1" key="1">
    <citation type="submission" date="2020-04" db="EMBL/GenBank/DDBJ databases">
        <title>Deep metagenomics examines the oral microbiome during advanced dental caries in children, revealing novel taxa and co-occurrences with host molecules.</title>
        <authorList>
            <person name="Baker J.L."/>
            <person name="Morton J.T."/>
            <person name="Dinis M."/>
            <person name="Alvarez R."/>
            <person name="Tran N.C."/>
            <person name="Knight R."/>
            <person name="Edlund A."/>
        </authorList>
    </citation>
    <scope>NUCLEOTIDE SEQUENCE</scope>
    <source>
        <strain evidence="1">JCVI_32_bin.64</strain>
    </source>
</reference>
<evidence type="ECO:0000313" key="1">
    <source>
        <dbReference type="EMBL" id="MBF0939858.1"/>
    </source>
</evidence>
<accession>A0A929QXG1</accession>
<dbReference type="Proteomes" id="UP000718630">
    <property type="component" value="Unassembled WGS sequence"/>
</dbReference>
<feature type="non-terminal residue" evidence="1">
    <location>
        <position position="1"/>
    </location>
</feature>
<dbReference type="AlphaFoldDB" id="A0A929QXG1"/>
<organism evidence="1 2">
    <name type="scientific">Schaalia georgiae</name>
    <dbReference type="NCBI Taxonomy" id="52768"/>
    <lineage>
        <taxon>Bacteria</taxon>
        <taxon>Bacillati</taxon>
        <taxon>Actinomycetota</taxon>
        <taxon>Actinomycetes</taxon>
        <taxon>Actinomycetales</taxon>
        <taxon>Actinomycetaceae</taxon>
        <taxon>Schaalia</taxon>
    </lineage>
</organism>
<gene>
    <name evidence="1" type="ORF">HXK03_03145</name>
</gene>
<comment type="caution">
    <text evidence="1">The sequence shown here is derived from an EMBL/GenBank/DDBJ whole genome shotgun (WGS) entry which is preliminary data.</text>
</comment>
<protein>
    <submittedName>
        <fullName evidence="1">Transglutaminase</fullName>
    </submittedName>
</protein>